<sequence length="34" mass="4223">MHPSRRYEYRKQGRLPNQTLCLLVTVLLWYWTSI</sequence>
<gene>
    <name evidence="2" type="ORF">DEA37_0006651</name>
</gene>
<comment type="caution">
    <text evidence="2">The sequence shown here is derived from an EMBL/GenBank/DDBJ whole genome shotgun (WGS) entry which is preliminary data.</text>
</comment>
<accession>A0A5J4NQR1</accession>
<keyword evidence="3" id="KW-1185">Reference proteome</keyword>
<evidence type="ECO:0000256" key="1">
    <source>
        <dbReference type="SAM" id="Phobius"/>
    </source>
</evidence>
<proteinExistence type="predicted"/>
<keyword evidence="1" id="KW-1133">Transmembrane helix</keyword>
<keyword evidence="1" id="KW-0812">Transmembrane</keyword>
<dbReference type="AlphaFoldDB" id="A0A5J4NQR1"/>
<organism evidence="2 3">
    <name type="scientific">Paragonimus westermani</name>
    <dbReference type="NCBI Taxonomy" id="34504"/>
    <lineage>
        <taxon>Eukaryota</taxon>
        <taxon>Metazoa</taxon>
        <taxon>Spiralia</taxon>
        <taxon>Lophotrochozoa</taxon>
        <taxon>Platyhelminthes</taxon>
        <taxon>Trematoda</taxon>
        <taxon>Digenea</taxon>
        <taxon>Plagiorchiida</taxon>
        <taxon>Troglotremata</taxon>
        <taxon>Troglotrematidae</taxon>
        <taxon>Paragonimus</taxon>
    </lineage>
</organism>
<keyword evidence="1" id="KW-0472">Membrane</keyword>
<protein>
    <submittedName>
        <fullName evidence="2">Uncharacterized protein</fullName>
    </submittedName>
</protein>
<evidence type="ECO:0000313" key="3">
    <source>
        <dbReference type="Proteomes" id="UP000324629"/>
    </source>
</evidence>
<evidence type="ECO:0000313" key="2">
    <source>
        <dbReference type="EMBL" id="KAA3677945.1"/>
    </source>
</evidence>
<name>A0A5J4NQR1_9TREM</name>
<dbReference type="Proteomes" id="UP000324629">
    <property type="component" value="Unassembled WGS sequence"/>
</dbReference>
<feature type="transmembrane region" description="Helical" evidence="1">
    <location>
        <begin position="15"/>
        <end position="32"/>
    </location>
</feature>
<reference evidence="2 3" key="1">
    <citation type="journal article" date="2019" name="Gigascience">
        <title>Whole-genome sequence of the oriental lung fluke Paragonimus westermani.</title>
        <authorList>
            <person name="Oey H."/>
            <person name="Zakrzewski M."/>
            <person name="Narain K."/>
            <person name="Devi K.R."/>
            <person name="Agatsuma T."/>
            <person name="Nawaratna S."/>
            <person name="Gobert G.N."/>
            <person name="Jones M.K."/>
            <person name="Ragan M.A."/>
            <person name="McManus D.P."/>
            <person name="Krause L."/>
        </authorList>
    </citation>
    <scope>NUCLEOTIDE SEQUENCE [LARGE SCALE GENOMIC DNA]</scope>
    <source>
        <strain evidence="2 3">IND2009</strain>
    </source>
</reference>
<dbReference type="EMBL" id="QNGE01001281">
    <property type="protein sequence ID" value="KAA3677945.1"/>
    <property type="molecule type" value="Genomic_DNA"/>
</dbReference>